<evidence type="ECO:0000256" key="1">
    <source>
        <dbReference type="ARBA" id="ARBA00004123"/>
    </source>
</evidence>
<comment type="similarity">
    <text evidence="2">Belongs to the SCC4/mau-2 family.</text>
</comment>
<keyword evidence="4" id="KW-0498">Mitosis</keyword>
<evidence type="ECO:0000256" key="6">
    <source>
        <dbReference type="ARBA" id="ARBA00023242"/>
    </source>
</evidence>
<dbReference type="RefSeq" id="XP_040740214.1">
    <property type="nucleotide sequence ID" value="XM_040885788.1"/>
</dbReference>
<dbReference type="Pfam" id="PF10345">
    <property type="entry name" value="Cohesin_load"/>
    <property type="match status" value="1"/>
</dbReference>
<dbReference type="GO" id="GO:0005634">
    <property type="term" value="C:nucleus"/>
    <property type="evidence" value="ECO:0007669"/>
    <property type="project" value="UniProtKB-SubCell"/>
</dbReference>
<comment type="caution">
    <text evidence="8">The sequence shown here is derived from an EMBL/GenBank/DDBJ whole genome shotgun (WGS) entry which is preliminary data.</text>
</comment>
<dbReference type="Proteomes" id="UP000193922">
    <property type="component" value="Unassembled WGS sequence"/>
</dbReference>
<accession>A0A1Y1VY71</accession>
<dbReference type="AlphaFoldDB" id="A0A1Y1VY71"/>
<name>A0A1Y1VY71_9FUNG</name>
<protein>
    <submittedName>
        <fullName evidence="8">Uncharacterized protein</fullName>
    </submittedName>
</protein>
<dbReference type="InterPro" id="IPR011990">
    <property type="entry name" value="TPR-like_helical_dom_sf"/>
</dbReference>
<dbReference type="GO" id="GO:0007059">
    <property type="term" value="P:chromosome segregation"/>
    <property type="evidence" value="ECO:0007669"/>
    <property type="project" value="UniProtKB-KW"/>
</dbReference>
<organism evidence="8 9">
    <name type="scientific">Linderina pennispora</name>
    <dbReference type="NCBI Taxonomy" id="61395"/>
    <lineage>
        <taxon>Eukaryota</taxon>
        <taxon>Fungi</taxon>
        <taxon>Fungi incertae sedis</taxon>
        <taxon>Zoopagomycota</taxon>
        <taxon>Kickxellomycotina</taxon>
        <taxon>Kickxellomycetes</taxon>
        <taxon>Kickxellales</taxon>
        <taxon>Kickxellaceae</taxon>
        <taxon>Linderina</taxon>
    </lineage>
</organism>
<dbReference type="GO" id="GO:0051301">
    <property type="term" value="P:cell division"/>
    <property type="evidence" value="ECO:0007669"/>
    <property type="project" value="UniProtKB-KW"/>
</dbReference>
<keyword evidence="3" id="KW-0132">Cell division</keyword>
<dbReference type="Gene3D" id="1.25.40.10">
    <property type="entry name" value="Tetratricopeptide repeat domain"/>
    <property type="match status" value="1"/>
</dbReference>
<evidence type="ECO:0000256" key="2">
    <source>
        <dbReference type="ARBA" id="ARBA00008585"/>
    </source>
</evidence>
<evidence type="ECO:0000256" key="4">
    <source>
        <dbReference type="ARBA" id="ARBA00022776"/>
    </source>
</evidence>
<evidence type="ECO:0000313" key="8">
    <source>
        <dbReference type="EMBL" id="ORX66187.1"/>
    </source>
</evidence>
<keyword evidence="9" id="KW-1185">Reference proteome</keyword>
<dbReference type="EMBL" id="MCFD01000017">
    <property type="protein sequence ID" value="ORX66187.1"/>
    <property type="molecule type" value="Genomic_DNA"/>
</dbReference>
<keyword evidence="7" id="KW-0131">Cell cycle</keyword>
<sequence length="231" mass="25274">MARDGIAKGESDGISSLLVQVKLQVLLHQADAELTGLKMHSAKQTLDAVMQVMAEAVTLENMGYSLGGFWRRHRNEVALRWAMFQHRRAKAKGLLGQVKAAVAAGPEDEVMQNAVLEFMQGLESEKPVQAKTHLLACLKVCKAIADTTLQGWTLCMLGSVMLPTGQYDQAMKMCATGQAIAQRNKDPLQNAAAIGILTQIERSVGDASRSEQLMQIHRHYIDKFETQASNG</sequence>
<keyword evidence="5" id="KW-0159">Chromosome partition</keyword>
<keyword evidence="6" id="KW-0539">Nucleus</keyword>
<dbReference type="GO" id="GO:0007064">
    <property type="term" value="P:mitotic sister chromatid cohesion"/>
    <property type="evidence" value="ECO:0007669"/>
    <property type="project" value="InterPro"/>
</dbReference>
<evidence type="ECO:0000256" key="5">
    <source>
        <dbReference type="ARBA" id="ARBA00022829"/>
    </source>
</evidence>
<dbReference type="InterPro" id="IPR019440">
    <property type="entry name" value="MAU2"/>
</dbReference>
<gene>
    <name evidence="8" type="ORF">DL89DRAFT_260481</name>
</gene>
<reference evidence="8 9" key="1">
    <citation type="submission" date="2016-07" db="EMBL/GenBank/DDBJ databases">
        <title>Pervasive Adenine N6-methylation of Active Genes in Fungi.</title>
        <authorList>
            <consortium name="DOE Joint Genome Institute"/>
            <person name="Mondo S.J."/>
            <person name="Dannebaum R.O."/>
            <person name="Kuo R.C."/>
            <person name="Labutti K."/>
            <person name="Haridas S."/>
            <person name="Kuo A."/>
            <person name="Salamov A."/>
            <person name="Ahrendt S.R."/>
            <person name="Lipzen A."/>
            <person name="Sullivan W."/>
            <person name="Andreopoulos W.B."/>
            <person name="Clum A."/>
            <person name="Lindquist E."/>
            <person name="Daum C."/>
            <person name="Ramamoorthy G.K."/>
            <person name="Gryganskyi A."/>
            <person name="Culley D."/>
            <person name="Magnuson J.K."/>
            <person name="James T.Y."/>
            <person name="O'Malley M.A."/>
            <person name="Stajich J.E."/>
            <person name="Spatafora J.W."/>
            <person name="Visel A."/>
            <person name="Grigoriev I.V."/>
        </authorList>
    </citation>
    <scope>NUCLEOTIDE SEQUENCE [LARGE SCALE GENOMIC DNA]</scope>
    <source>
        <strain evidence="8 9">ATCC 12442</strain>
    </source>
</reference>
<proteinExistence type="inferred from homology"/>
<comment type="subcellular location">
    <subcellularLocation>
        <location evidence="1">Nucleus</location>
    </subcellularLocation>
</comment>
<dbReference type="OrthoDB" id="5561113at2759"/>
<evidence type="ECO:0000256" key="7">
    <source>
        <dbReference type="ARBA" id="ARBA00023306"/>
    </source>
</evidence>
<dbReference type="GeneID" id="63802436"/>
<evidence type="ECO:0000256" key="3">
    <source>
        <dbReference type="ARBA" id="ARBA00022618"/>
    </source>
</evidence>
<evidence type="ECO:0000313" key="9">
    <source>
        <dbReference type="Proteomes" id="UP000193922"/>
    </source>
</evidence>